<dbReference type="RefSeq" id="WP_350784801.1">
    <property type="nucleotide sequence ID" value="NZ_JBEPEK010000248.1"/>
</dbReference>
<keyword evidence="3" id="KW-1185">Reference proteome</keyword>
<evidence type="ECO:0008006" key="4">
    <source>
        <dbReference type="Google" id="ProtNLM"/>
    </source>
</evidence>
<accession>A0ABV1X373</accession>
<comment type="caution">
    <text evidence="2">The sequence shown here is derived from an EMBL/GenBank/DDBJ whole genome shotgun (WGS) entry which is preliminary data.</text>
</comment>
<name>A0ABV1X373_9ACTN</name>
<organism evidence="2 3">
    <name type="scientific">Streptomyces hyaluromycini</name>
    <dbReference type="NCBI Taxonomy" id="1377993"/>
    <lineage>
        <taxon>Bacteria</taxon>
        <taxon>Bacillati</taxon>
        <taxon>Actinomycetota</taxon>
        <taxon>Actinomycetes</taxon>
        <taxon>Kitasatosporales</taxon>
        <taxon>Streptomycetaceae</taxon>
        <taxon>Streptomyces</taxon>
    </lineage>
</organism>
<dbReference type="EMBL" id="JBEPEK010000248">
    <property type="protein sequence ID" value="MER7183461.1"/>
    <property type="molecule type" value="Genomic_DNA"/>
</dbReference>
<sequence>MNRGGRCPQPDSSGKSVVTLTGTPPTGYRFRVRDSYISGSGDSVNTTTYGAWKYLTFTK</sequence>
<gene>
    <name evidence="2" type="ORF">ABT404_28985</name>
</gene>
<evidence type="ECO:0000313" key="2">
    <source>
        <dbReference type="EMBL" id="MER7183461.1"/>
    </source>
</evidence>
<protein>
    <recommendedName>
        <fullName evidence="4">Fibronectin type-III domain-containing protein</fullName>
    </recommendedName>
</protein>
<reference evidence="2 3" key="1">
    <citation type="submission" date="2024-06" db="EMBL/GenBank/DDBJ databases">
        <title>The Natural Products Discovery Center: Release of the First 8490 Sequenced Strains for Exploring Actinobacteria Biosynthetic Diversity.</title>
        <authorList>
            <person name="Kalkreuter E."/>
            <person name="Kautsar S.A."/>
            <person name="Yang D."/>
            <person name="Bader C.D."/>
            <person name="Teijaro C.N."/>
            <person name="Fluegel L."/>
            <person name="Davis C.M."/>
            <person name="Simpson J.R."/>
            <person name="Lauterbach L."/>
            <person name="Steele A.D."/>
            <person name="Gui C."/>
            <person name="Meng S."/>
            <person name="Li G."/>
            <person name="Viehrig K."/>
            <person name="Ye F."/>
            <person name="Su P."/>
            <person name="Kiefer A.F."/>
            <person name="Nichols A."/>
            <person name="Cepeda A.J."/>
            <person name="Yan W."/>
            <person name="Fan B."/>
            <person name="Jiang Y."/>
            <person name="Adhikari A."/>
            <person name="Zheng C.-J."/>
            <person name="Schuster L."/>
            <person name="Cowan T.M."/>
            <person name="Smanski M.J."/>
            <person name="Chevrette M.G."/>
            <person name="De Carvalho L.P.S."/>
            <person name="Shen B."/>
        </authorList>
    </citation>
    <scope>NUCLEOTIDE SEQUENCE [LARGE SCALE GENOMIC DNA]</scope>
    <source>
        <strain evidence="2 3">NPDC000234</strain>
    </source>
</reference>
<feature type="region of interest" description="Disordered" evidence="1">
    <location>
        <begin position="1"/>
        <end position="25"/>
    </location>
</feature>
<dbReference type="Proteomes" id="UP001474181">
    <property type="component" value="Unassembled WGS sequence"/>
</dbReference>
<evidence type="ECO:0000313" key="3">
    <source>
        <dbReference type="Proteomes" id="UP001474181"/>
    </source>
</evidence>
<feature type="compositionally biased region" description="Polar residues" evidence="1">
    <location>
        <begin position="10"/>
        <end position="24"/>
    </location>
</feature>
<evidence type="ECO:0000256" key="1">
    <source>
        <dbReference type="SAM" id="MobiDB-lite"/>
    </source>
</evidence>
<proteinExistence type="predicted"/>